<keyword evidence="1" id="KW-0813">Transport</keyword>
<dbReference type="PROSITE" id="PS00211">
    <property type="entry name" value="ABC_TRANSPORTER_1"/>
    <property type="match status" value="1"/>
</dbReference>
<keyword evidence="2" id="KW-1003">Cell membrane</keyword>
<organism evidence="9 10">
    <name type="scientific">Streptomyces sannanensis</name>
    <dbReference type="NCBI Taxonomy" id="285536"/>
    <lineage>
        <taxon>Bacteria</taxon>
        <taxon>Bacillati</taxon>
        <taxon>Actinomycetota</taxon>
        <taxon>Actinomycetes</taxon>
        <taxon>Kitasatosporales</taxon>
        <taxon>Streptomycetaceae</taxon>
        <taxon>Streptomyces</taxon>
    </lineage>
</organism>
<dbReference type="GO" id="GO:0005524">
    <property type="term" value="F:ATP binding"/>
    <property type="evidence" value="ECO:0007669"/>
    <property type="project" value="UniProtKB-KW"/>
</dbReference>
<dbReference type="EMBL" id="BAAAYL010000001">
    <property type="protein sequence ID" value="GAA3378633.1"/>
    <property type="molecule type" value="Genomic_DNA"/>
</dbReference>
<protein>
    <submittedName>
        <fullName evidence="9">Sn-glycerol-3-phosphate ABC transporter ATP-binding protein UgpC</fullName>
    </submittedName>
</protein>
<gene>
    <name evidence="9" type="primary">ugpC</name>
    <name evidence="9" type="ORF">GCM10020367_58950</name>
</gene>
<dbReference type="InterPro" id="IPR008995">
    <property type="entry name" value="Mo/tungstate-bd_C_term_dom"/>
</dbReference>
<dbReference type="InterPro" id="IPR003439">
    <property type="entry name" value="ABC_transporter-like_ATP-bd"/>
</dbReference>
<dbReference type="SUPFAM" id="SSF52540">
    <property type="entry name" value="P-loop containing nucleoside triphosphate hydrolases"/>
    <property type="match status" value="1"/>
</dbReference>
<dbReference type="InterPro" id="IPR013611">
    <property type="entry name" value="Transp-assoc_OB_typ2"/>
</dbReference>
<evidence type="ECO:0000259" key="8">
    <source>
        <dbReference type="PROSITE" id="PS50893"/>
    </source>
</evidence>
<evidence type="ECO:0000256" key="5">
    <source>
        <dbReference type="ARBA" id="ARBA00022967"/>
    </source>
</evidence>
<evidence type="ECO:0000313" key="10">
    <source>
        <dbReference type="Proteomes" id="UP001499990"/>
    </source>
</evidence>
<dbReference type="PROSITE" id="PS50893">
    <property type="entry name" value="ABC_TRANSPORTER_2"/>
    <property type="match status" value="1"/>
</dbReference>
<dbReference type="Gene3D" id="2.40.50.100">
    <property type="match status" value="1"/>
</dbReference>
<dbReference type="SMART" id="SM00382">
    <property type="entry name" value="AAA"/>
    <property type="match status" value="1"/>
</dbReference>
<keyword evidence="4 9" id="KW-0067">ATP-binding</keyword>
<evidence type="ECO:0000256" key="3">
    <source>
        <dbReference type="ARBA" id="ARBA00022741"/>
    </source>
</evidence>
<evidence type="ECO:0000313" key="9">
    <source>
        <dbReference type="EMBL" id="GAA3378633.1"/>
    </source>
</evidence>
<dbReference type="InterPro" id="IPR017871">
    <property type="entry name" value="ABC_transporter-like_CS"/>
</dbReference>
<sequence>MGIAIHGAHKSYRSRRKQPITALAEVDLHVARGELMVVVGPSGSGKSTLLRATAGLEALDAGRIEIGGRDVTTAAPGDRDISLVFQDYALFPHLTVTENIAFGQRARGVPKTQITTDVAQAAAMLGLTAALARYPRELSGGERQRVALARAMVRRPKAFLLDEPLANLDPDLRLRTRVEIRELQRRLGVSMLYVTHDQTEALALGDRIAVVRAGRIEQVGTPDELYARPSTAFIARFIGTLPMNLLPPEALGRESGPVTGIRPERTHLAQAGHGHLTGRVAAVEPSGEETVLHVVCPDTTRILVRVPSSAGVPRPGSETGITWSNADEHHFASAEGPRTA</sequence>
<dbReference type="InterPro" id="IPR003593">
    <property type="entry name" value="AAA+_ATPase"/>
</dbReference>
<dbReference type="RefSeq" id="WP_345043239.1">
    <property type="nucleotide sequence ID" value="NZ_BAAAYL010000001.1"/>
</dbReference>
<accession>A0ABP6SKG1</accession>
<evidence type="ECO:0000256" key="1">
    <source>
        <dbReference type="ARBA" id="ARBA00022448"/>
    </source>
</evidence>
<proteinExistence type="predicted"/>
<dbReference type="PANTHER" id="PTHR43875:SF15">
    <property type="entry name" value="TREHALOSE IMPORT ATP-BINDING PROTEIN SUGC"/>
    <property type="match status" value="1"/>
</dbReference>
<keyword evidence="5" id="KW-1278">Translocase</keyword>
<dbReference type="InterPro" id="IPR015853">
    <property type="entry name" value="ABC_transpr_FbpC"/>
</dbReference>
<dbReference type="SUPFAM" id="SSF50331">
    <property type="entry name" value="MOP-like"/>
    <property type="match status" value="1"/>
</dbReference>
<dbReference type="Proteomes" id="UP001499990">
    <property type="component" value="Unassembled WGS sequence"/>
</dbReference>
<dbReference type="InterPro" id="IPR047641">
    <property type="entry name" value="ABC_transpr_MalK/UgpC-like"/>
</dbReference>
<evidence type="ECO:0000256" key="6">
    <source>
        <dbReference type="ARBA" id="ARBA00023136"/>
    </source>
</evidence>
<evidence type="ECO:0000256" key="4">
    <source>
        <dbReference type="ARBA" id="ARBA00022840"/>
    </source>
</evidence>
<keyword evidence="10" id="KW-1185">Reference proteome</keyword>
<feature type="domain" description="ABC transporter" evidence="8">
    <location>
        <begin position="3"/>
        <end position="238"/>
    </location>
</feature>
<dbReference type="Pfam" id="PF00005">
    <property type="entry name" value="ABC_tran"/>
    <property type="match status" value="1"/>
</dbReference>
<dbReference type="InterPro" id="IPR027417">
    <property type="entry name" value="P-loop_NTPase"/>
</dbReference>
<dbReference type="PANTHER" id="PTHR43875">
    <property type="entry name" value="MALTODEXTRIN IMPORT ATP-BINDING PROTEIN MSMX"/>
    <property type="match status" value="1"/>
</dbReference>
<name>A0ABP6SKG1_9ACTN</name>
<comment type="caution">
    <text evidence="9">The sequence shown here is derived from an EMBL/GenBank/DDBJ whole genome shotgun (WGS) entry which is preliminary data.</text>
</comment>
<evidence type="ECO:0000256" key="2">
    <source>
        <dbReference type="ARBA" id="ARBA00022475"/>
    </source>
</evidence>
<reference evidence="10" key="1">
    <citation type="journal article" date="2019" name="Int. J. Syst. Evol. Microbiol.">
        <title>The Global Catalogue of Microorganisms (GCM) 10K type strain sequencing project: providing services to taxonomists for standard genome sequencing and annotation.</title>
        <authorList>
            <consortium name="The Broad Institute Genomics Platform"/>
            <consortium name="The Broad Institute Genome Sequencing Center for Infectious Disease"/>
            <person name="Wu L."/>
            <person name="Ma J."/>
        </authorList>
    </citation>
    <scope>NUCLEOTIDE SEQUENCE [LARGE SCALE GENOMIC DNA]</scope>
    <source>
        <strain evidence="10">JCM 9651</strain>
    </source>
</reference>
<dbReference type="Pfam" id="PF08402">
    <property type="entry name" value="TOBE_2"/>
    <property type="match status" value="1"/>
</dbReference>
<keyword evidence="6" id="KW-0472">Membrane</keyword>
<dbReference type="CDD" id="cd03259">
    <property type="entry name" value="ABC_Carb_Solutes_like"/>
    <property type="match status" value="1"/>
</dbReference>
<evidence type="ECO:0000256" key="7">
    <source>
        <dbReference type="SAM" id="MobiDB-lite"/>
    </source>
</evidence>
<dbReference type="Gene3D" id="3.40.50.300">
    <property type="entry name" value="P-loop containing nucleotide triphosphate hydrolases"/>
    <property type="match status" value="1"/>
</dbReference>
<keyword evidence="3" id="KW-0547">Nucleotide-binding</keyword>
<feature type="region of interest" description="Disordered" evidence="7">
    <location>
        <begin position="308"/>
        <end position="340"/>
    </location>
</feature>